<dbReference type="EMBL" id="FSQX01000001">
    <property type="protein sequence ID" value="SIN67349.1"/>
    <property type="molecule type" value="Genomic_DNA"/>
</dbReference>
<evidence type="ECO:0000313" key="2">
    <source>
        <dbReference type="Proteomes" id="UP000185024"/>
    </source>
</evidence>
<protein>
    <submittedName>
        <fullName evidence="1">Uncharacterized protein</fullName>
    </submittedName>
</protein>
<dbReference type="Proteomes" id="UP000185024">
    <property type="component" value="Unassembled WGS sequence"/>
</dbReference>
<dbReference type="AlphaFoldDB" id="A0A1N6D986"/>
<sequence>MTTPTTLYIGWDVGGWNCDNSSASRDALVVLDDALNVIGMPWRGNLRVTLNDATSSRDLINRLLALCTTGVELGACQRECGLAASRDASGRRVDFCTEGCVKRLTAQALSSGSSALWKTFCTSSSSLSMLRNFSNIATSSPSIGVVVCGRN</sequence>
<name>A0A1N6D986_9GAMM</name>
<evidence type="ECO:0000313" key="1">
    <source>
        <dbReference type="EMBL" id="SIN67349.1"/>
    </source>
</evidence>
<organism evidence="1 2">
    <name type="scientific">Vreelandella aquamarina</name>
    <dbReference type="NCBI Taxonomy" id="77097"/>
    <lineage>
        <taxon>Bacteria</taxon>
        <taxon>Pseudomonadati</taxon>
        <taxon>Pseudomonadota</taxon>
        <taxon>Gammaproteobacteria</taxon>
        <taxon>Oceanospirillales</taxon>
        <taxon>Halomonadaceae</taxon>
        <taxon>Vreelandella</taxon>
    </lineage>
</organism>
<gene>
    <name evidence="1" type="ORF">SAMN05878438_2184</name>
</gene>
<reference evidence="1 2" key="1">
    <citation type="submission" date="2016-11" db="EMBL/GenBank/DDBJ databases">
        <authorList>
            <person name="Jaros S."/>
            <person name="Januszkiewicz K."/>
            <person name="Wedrychowicz H."/>
        </authorList>
    </citation>
    <scope>NUCLEOTIDE SEQUENCE [LARGE SCALE GENOMIC DNA]</scope>
    <source>
        <strain evidence="1 2">ACAM 239</strain>
    </source>
</reference>
<proteinExistence type="predicted"/>
<accession>A0A1N6D986</accession>